<dbReference type="CDD" id="cd05005">
    <property type="entry name" value="SIS_PHI"/>
    <property type="match status" value="1"/>
</dbReference>
<comment type="caution">
    <text evidence="3">The sequence shown here is derived from an EMBL/GenBank/DDBJ whole genome shotgun (WGS) entry which is preliminary data.</text>
</comment>
<dbReference type="RefSeq" id="WP_117660796.1">
    <property type="nucleotide sequence ID" value="NZ_JBBNPT010000032.1"/>
</dbReference>
<dbReference type="AlphaFoldDB" id="A0A3E4PGR2"/>
<sequence length="187" mass="21185">MDYKETYEKILGEYRQVFERVDQDNMRAFIDEVKAHERIFLIGVGREGMATRAFAMRLMHMGKEIHWIWDDTTPSIGEGDLLIATLGDGRIGHINYICERAKEAGAMIYVVTGSPSGDTAKNVADKVFFVPAAVYRGTDDVVPSFQPMGNLFEQCLLILFDIIIMTIVDETPGLTFEKMSKNHRNVE</sequence>
<dbReference type="InterPro" id="IPR001347">
    <property type="entry name" value="SIS_dom"/>
</dbReference>
<feature type="domain" description="SIS" evidence="2">
    <location>
        <begin position="29"/>
        <end position="173"/>
    </location>
</feature>
<evidence type="ECO:0000313" key="4">
    <source>
        <dbReference type="EMBL" id="RHB36833.1"/>
    </source>
</evidence>
<dbReference type="InterPro" id="IPR046348">
    <property type="entry name" value="SIS_dom_sf"/>
</dbReference>
<dbReference type="GO" id="GO:0016853">
    <property type="term" value="F:isomerase activity"/>
    <property type="evidence" value="ECO:0007669"/>
    <property type="project" value="UniProtKB-KW"/>
</dbReference>
<dbReference type="Gene3D" id="3.40.50.10490">
    <property type="entry name" value="Glucose-6-phosphate isomerase like protein, domain 1"/>
    <property type="match status" value="1"/>
</dbReference>
<dbReference type="Proteomes" id="UP000284883">
    <property type="component" value="Unassembled WGS sequence"/>
</dbReference>
<comment type="similarity">
    <text evidence="1">Belongs to the SIS family. PHI subfamily.</text>
</comment>
<dbReference type="InterPro" id="IPR017552">
    <property type="entry name" value="PHI/rmpB"/>
</dbReference>
<protein>
    <submittedName>
        <fullName evidence="3">6-phospho-3-hexuloisomerase</fullName>
    </submittedName>
</protein>
<evidence type="ECO:0000313" key="3">
    <source>
        <dbReference type="EMBL" id="RGK79252.1"/>
    </source>
</evidence>
<accession>A0A3E4PGR2</accession>
<proteinExistence type="inferred from homology"/>
<evidence type="ECO:0000313" key="5">
    <source>
        <dbReference type="Proteomes" id="UP000261324"/>
    </source>
</evidence>
<keyword evidence="3" id="KW-0413">Isomerase</keyword>
<dbReference type="SUPFAM" id="SSF53697">
    <property type="entry name" value="SIS domain"/>
    <property type="match status" value="1"/>
</dbReference>
<dbReference type="Proteomes" id="UP000261324">
    <property type="component" value="Unassembled WGS sequence"/>
</dbReference>
<evidence type="ECO:0000259" key="2">
    <source>
        <dbReference type="PROSITE" id="PS51464"/>
    </source>
</evidence>
<dbReference type="PANTHER" id="PTHR43443:SF1">
    <property type="entry name" value="3-HEXULOSE-6-PHOSPHATE ISOMERASE"/>
    <property type="match status" value="1"/>
</dbReference>
<reference evidence="5 6" key="1">
    <citation type="submission" date="2018-08" db="EMBL/GenBank/DDBJ databases">
        <title>A genome reference for cultivated species of the human gut microbiota.</title>
        <authorList>
            <person name="Zou Y."/>
            <person name="Xue W."/>
            <person name="Luo G."/>
        </authorList>
    </citation>
    <scope>NUCLEOTIDE SEQUENCE [LARGE SCALE GENOMIC DNA]</scope>
    <source>
        <strain evidence="4 6">AM40-15AC</strain>
        <strain evidence="3 5">TF09-3</strain>
    </source>
</reference>
<evidence type="ECO:0000256" key="1">
    <source>
        <dbReference type="ARBA" id="ARBA00009235"/>
    </source>
</evidence>
<dbReference type="GO" id="GO:1901135">
    <property type="term" value="P:carbohydrate derivative metabolic process"/>
    <property type="evidence" value="ECO:0007669"/>
    <property type="project" value="InterPro"/>
</dbReference>
<dbReference type="PANTHER" id="PTHR43443">
    <property type="entry name" value="3-HEXULOSE-6-PHOSPHATE ISOMERASE"/>
    <property type="match status" value="1"/>
</dbReference>
<gene>
    <name evidence="4" type="ORF">DW885_12755</name>
    <name evidence="3" type="ORF">DXC93_15535</name>
</gene>
<dbReference type="EMBL" id="QSGQ01000009">
    <property type="protein sequence ID" value="RHB36833.1"/>
    <property type="molecule type" value="Genomic_DNA"/>
</dbReference>
<dbReference type="EMBL" id="QSRA01000032">
    <property type="protein sequence ID" value="RGK79252.1"/>
    <property type="molecule type" value="Genomic_DNA"/>
</dbReference>
<evidence type="ECO:0000313" key="6">
    <source>
        <dbReference type="Proteomes" id="UP000284883"/>
    </source>
</evidence>
<dbReference type="GO" id="GO:0097367">
    <property type="term" value="F:carbohydrate derivative binding"/>
    <property type="evidence" value="ECO:0007669"/>
    <property type="project" value="InterPro"/>
</dbReference>
<dbReference type="PROSITE" id="PS51464">
    <property type="entry name" value="SIS"/>
    <property type="match status" value="1"/>
</dbReference>
<name>A0A3E4PGR2_9FIRM</name>
<organism evidence="3 5">
    <name type="scientific">Dorea formicigenerans</name>
    <dbReference type="NCBI Taxonomy" id="39486"/>
    <lineage>
        <taxon>Bacteria</taxon>
        <taxon>Bacillati</taxon>
        <taxon>Bacillota</taxon>
        <taxon>Clostridia</taxon>
        <taxon>Lachnospirales</taxon>
        <taxon>Lachnospiraceae</taxon>
        <taxon>Dorea</taxon>
    </lineage>
</organism>